<sequence>MISLSSIVKAKLLTYIPKSNDYSVDNFAYSANSPSVSNSGSAESIAANTEMASGDMGMIERQEAILNQAIKKSQHIENEAQRKADSIMENAMRNSREIMSEAEKKGYEEGYLRGLVDGASASEQAAGEGLDELARLIQCFKDEQRETLKRQEHEMIEIAFELAKKIMKHHVQADETAVTRMLEEIIQENEGSMKILLSEYQRSLGFRIDKSVAQKLKKLAGETKVVIIKEEDLMMSENEGGIVDMSVPVQLEQLKKAVER</sequence>
<name>A0ACD1AC31_9FIRM</name>
<organism evidence="1 2">
    <name type="scientific">Anoxybacterium hadale</name>
    <dbReference type="NCBI Taxonomy" id="3408580"/>
    <lineage>
        <taxon>Bacteria</taxon>
        <taxon>Bacillati</taxon>
        <taxon>Bacillota</taxon>
        <taxon>Clostridia</taxon>
        <taxon>Peptostreptococcales</taxon>
        <taxon>Anaerovoracaceae</taxon>
        <taxon>Anoxybacterium</taxon>
    </lineage>
</organism>
<evidence type="ECO:0000313" key="2">
    <source>
        <dbReference type="Proteomes" id="UP000594014"/>
    </source>
</evidence>
<accession>A0ACD1AC31</accession>
<protein>
    <submittedName>
        <fullName evidence="1">Uncharacterized protein</fullName>
    </submittedName>
</protein>
<gene>
    <name evidence="1" type="ORF">FRZ06_11740</name>
</gene>
<reference evidence="1" key="1">
    <citation type="submission" date="2019-08" db="EMBL/GenBank/DDBJ databases">
        <title>Genome sequence of Clostridiales bacterium MT110.</title>
        <authorList>
            <person name="Cao J."/>
        </authorList>
    </citation>
    <scope>NUCLEOTIDE SEQUENCE</scope>
    <source>
        <strain evidence="1">MT110</strain>
    </source>
</reference>
<keyword evidence="2" id="KW-1185">Reference proteome</keyword>
<dbReference type="Proteomes" id="UP000594014">
    <property type="component" value="Chromosome"/>
</dbReference>
<proteinExistence type="predicted"/>
<evidence type="ECO:0000313" key="1">
    <source>
        <dbReference type="EMBL" id="QOX63957.1"/>
    </source>
</evidence>
<dbReference type="EMBL" id="CP042469">
    <property type="protein sequence ID" value="QOX63957.1"/>
    <property type="molecule type" value="Genomic_DNA"/>
</dbReference>